<dbReference type="AlphaFoldDB" id="A0A151ARK8"/>
<gene>
    <name evidence="2" type="ORF">CLCOL_02270</name>
</gene>
<reference evidence="2 3" key="1">
    <citation type="submission" date="2016-02" db="EMBL/GenBank/DDBJ databases">
        <title>Genome sequence of Clostridium colicanis DSM 13634.</title>
        <authorList>
            <person name="Poehlein A."/>
            <person name="Daniel R."/>
        </authorList>
    </citation>
    <scope>NUCLEOTIDE SEQUENCE [LARGE SCALE GENOMIC DNA]</scope>
    <source>
        <strain evidence="2 3">DSM 13634</strain>
    </source>
</reference>
<evidence type="ECO:0000313" key="2">
    <source>
        <dbReference type="EMBL" id="KYH30281.1"/>
    </source>
</evidence>
<accession>A0A151ARK8</accession>
<dbReference type="RefSeq" id="WP_061857165.1">
    <property type="nucleotide sequence ID" value="NZ_LTBB01000001.1"/>
</dbReference>
<sequence length="122" mass="13794">MNMMSLIIIAMIGEAVWETLKMVWQEKHRFNFDRIGTLIVGLILAFTTGMDMLQLIGISTKIPYTGIILTGILLSRGSNFMHDIVSSISNVCQNTKCSIPQEQVKNKVKVWNNTKSRKASYK</sequence>
<dbReference type="EMBL" id="LTBB01000001">
    <property type="protein sequence ID" value="KYH30281.1"/>
    <property type="molecule type" value="Genomic_DNA"/>
</dbReference>
<name>A0A151ARK8_9CLOT</name>
<keyword evidence="1" id="KW-1133">Transmembrane helix</keyword>
<comment type="caution">
    <text evidence="2">The sequence shown here is derived from an EMBL/GenBank/DDBJ whole genome shotgun (WGS) entry which is preliminary data.</text>
</comment>
<proteinExistence type="predicted"/>
<keyword evidence="3" id="KW-1185">Reference proteome</keyword>
<feature type="transmembrane region" description="Helical" evidence="1">
    <location>
        <begin position="36"/>
        <end position="56"/>
    </location>
</feature>
<feature type="transmembrane region" description="Helical" evidence="1">
    <location>
        <begin position="62"/>
        <end position="79"/>
    </location>
</feature>
<keyword evidence="1" id="KW-0472">Membrane</keyword>
<dbReference type="PATRIC" id="fig|1121305.3.peg.224"/>
<organism evidence="2 3">
    <name type="scientific">Clostridium colicanis DSM 13634</name>
    <dbReference type="NCBI Taxonomy" id="1121305"/>
    <lineage>
        <taxon>Bacteria</taxon>
        <taxon>Bacillati</taxon>
        <taxon>Bacillota</taxon>
        <taxon>Clostridia</taxon>
        <taxon>Eubacteriales</taxon>
        <taxon>Clostridiaceae</taxon>
        <taxon>Clostridium</taxon>
    </lineage>
</organism>
<keyword evidence="1" id="KW-0812">Transmembrane</keyword>
<evidence type="ECO:0000313" key="3">
    <source>
        <dbReference type="Proteomes" id="UP000075374"/>
    </source>
</evidence>
<protein>
    <submittedName>
        <fullName evidence="2">Uncharacterized protein</fullName>
    </submittedName>
</protein>
<dbReference type="Proteomes" id="UP000075374">
    <property type="component" value="Unassembled WGS sequence"/>
</dbReference>
<evidence type="ECO:0000256" key="1">
    <source>
        <dbReference type="SAM" id="Phobius"/>
    </source>
</evidence>